<evidence type="ECO:0000256" key="1">
    <source>
        <dbReference type="ARBA" id="ARBA00022737"/>
    </source>
</evidence>
<keyword evidence="4" id="KW-0732">Signal</keyword>
<dbReference type="SMART" id="SM00028">
    <property type="entry name" value="TPR"/>
    <property type="match status" value="3"/>
</dbReference>
<keyword evidence="2 3" id="KW-0802">TPR repeat</keyword>
<dbReference type="Pfam" id="PF13181">
    <property type="entry name" value="TPR_8"/>
    <property type="match status" value="2"/>
</dbReference>
<feature type="chain" id="PRO_5009533609" evidence="4">
    <location>
        <begin position="28"/>
        <end position="531"/>
    </location>
</feature>
<name>A0A1F7WVM9_9BACT</name>
<dbReference type="Gene3D" id="1.25.40.10">
    <property type="entry name" value="Tetratricopeptide repeat domain"/>
    <property type="match status" value="1"/>
</dbReference>
<dbReference type="PROSITE" id="PS50005">
    <property type="entry name" value="TPR"/>
    <property type="match status" value="2"/>
</dbReference>
<dbReference type="InterPro" id="IPR050498">
    <property type="entry name" value="Ycf3"/>
</dbReference>
<gene>
    <name evidence="5" type="ORF">A2008_03920</name>
</gene>
<dbReference type="PANTHER" id="PTHR44858:SF1">
    <property type="entry name" value="UDP-N-ACETYLGLUCOSAMINE--PEPTIDE N-ACETYLGLUCOSAMINYLTRANSFERASE SPINDLY-RELATED"/>
    <property type="match status" value="1"/>
</dbReference>
<evidence type="ECO:0000313" key="6">
    <source>
        <dbReference type="Proteomes" id="UP000178735"/>
    </source>
</evidence>
<dbReference type="InterPro" id="IPR019734">
    <property type="entry name" value="TPR_rpt"/>
</dbReference>
<dbReference type="PROSITE" id="PS51257">
    <property type="entry name" value="PROKAR_LIPOPROTEIN"/>
    <property type="match status" value="1"/>
</dbReference>
<keyword evidence="1" id="KW-0677">Repeat</keyword>
<evidence type="ECO:0000256" key="3">
    <source>
        <dbReference type="PROSITE-ProRule" id="PRU00339"/>
    </source>
</evidence>
<dbReference type="Proteomes" id="UP000178735">
    <property type="component" value="Unassembled WGS sequence"/>
</dbReference>
<accession>A0A1F7WVM9</accession>
<comment type="caution">
    <text evidence="5">The sequence shown here is derived from an EMBL/GenBank/DDBJ whole genome shotgun (WGS) entry which is preliminary data.</text>
</comment>
<dbReference type="PANTHER" id="PTHR44858">
    <property type="entry name" value="TETRATRICOPEPTIDE REPEAT PROTEIN 6"/>
    <property type="match status" value="1"/>
</dbReference>
<evidence type="ECO:0000313" key="5">
    <source>
        <dbReference type="EMBL" id="OGM06479.1"/>
    </source>
</evidence>
<organism evidence="5 6">
    <name type="scientific">Candidatus Wallbacteria bacterium GWC2_49_35</name>
    <dbReference type="NCBI Taxonomy" id="1817813"/>
    <lineage>
        <taxon>Bacteria</taxon>
        <taxon>Candidatus Walliibacteriota</taxon>
    </lineage>
</organism>
<feature type="repeat" description="TPR" evidence="3">
    <location>
        <begin position="392"/>
        <end position="425"/>
    </location>
</feature>
<proteinExistence type="predicted"/>
<sequence length="531" mass="62286">MRLLVFAVFACASTAFFFACFPAGAFAQISAREINLQNIALNKCEQYLKVNKIELASKSFEEASSYERAMEANPNYKKVKETFDKRKKEYIKELTDKGNQFFLEKKFEDCKKIFLKVSFIDSENAQAKDKIEICEQQLKLLEHKREVYHNPSLDLKTIEKWDVERLKHVSMQAIDMINKKNFTAALAFLRECKQKDPNNPYFEEKIRTVELFIKIQGMANAFTGKSSAAPNDPTCEVILGGLEKEDKNYKLRRYSLDERNFSKHMVSIAKYYLFKGRHDDAESILKLNLEMSGLADETSFLLAKIYYDRQEYMHSYLTFKTLRAKADLVAEFKPQTRNYYYELLFRLYKLLMLTTLIQAAILVNMAYRSYPIVDYAFDGIITRFFTFRMYDSKYYYEKGMINYNKANYDRAVTNLAKSISLDKSNVSAYHTLGLCYYKQKVYDQARLSFEAVIRMTPNNQRAAYYLALIYDYMKMPKEAIRMLEVARGITVTNRNFTMLEIEKNKRLYLGTFQDYKVSADKILNLNEPVIT</sequence>
<evidence type="ECO:0000256" key="2">
    <source>
        <dbReference type="ARBA" id="ARBA00022803"/>
    </source>
</evidence>
<dbReference type="AlphaFoldDB" id="A0A1F7WVM9"/>
<dbReference type="STRING" id="1817813.A2008_03920"/>
<dbReference type="EMBL" id="MGFH01000061">
    <property type="protein sequence ID" value="OGM06479.1"/>
    <property type="molecule type" value="Genomic_DNA"/>
</dbReference>
<protein>
    <submittedName>
        <fullName evidence="5">Uncharacterized protein</fullName>
    </submittedName>
</protein>
<feature type="signal peptide" evidence="4">
    <location>
        <begin position="1"/>
        <end position="27"/>
    </location>
</feature>
<dbReference type="InterPro" id="IPR011990">
    <property type="entry name" value="TPR-like_helical_dom_sf"/>
</dbReference>
<dbReference type="SUPFAM" id="SSF48452">
    <property type="entry name" value="TPR-like"/>
    <property type="match status" value="3"/>
</dbReference>
<feature type="repeat" description="TPR" evidence="3">
    <location>
        <begin position="426"/>
        <end position="459"/>
    </location>
</feature>
<reference evidence="5 6" key="1">
    <citation type="journal article" date="2016" name="Nat. Commun.">
        <title>Thousands of microbial genomes shed light on interconnected biogeochemical processes in an aquifer system.</title>
        <authorList>
            <person name="Anantharaman K."/>
            <person name="Brown C.T."/>
            <person name="Hug L.A."/>
            <person name="Sharon I."/>
            <person name="Castelle C.J."/>
            <person name="Probst A.J."/>
            <person name="Thomas B.C."/>
            <person name="Singh A."/>
            <person name="Wilkins M.J."/>
            <person name="Karaoz U."/>
            <person name="Brodie E.L."/>
            <person name="Williams K.H."/>
            <person name="Hubbard S.S."/>
            <person name="Banfield J.F."/>
        </authorList>
    </citation>
    <scope>NUCLEOTIDE SEQUENCE [LARGE SCALE GENOMIC DNA]</scope>
</reference>
<evidence type="ECO:0000256" key="4">
    <source>
        <dbReference type="SAM" id="SignalP"/>
    </source>
</evidence>